<keyword evidence="2" id="KW-1185">Reference proteome</keyword>
<dbReference type="Proteomes" id="UP000001072">
    <property type="component" value="Unassembled WGS sequence"/>
</dbReference>
<dbReference type="VEuPathDB" id="FungiDB:MELLADRAFT_71828"/>
<dbReference type="AlphaFoldDB" id="F4RKT9"/>
<accession>F4RKT9</accession>
<gene>
    <name evidence="1" type="ORF">MELLADRAFT_71828</name>
</gene>
<dbReference type="HOGENOM" id="CLU_1993111_0_0_1"/>
<dbReference type="GeneID" id="18931938"/>
<evidence type="ECO:0000313" key="1">
    <source>
        <dbReference type="EMBL" id="EGG06979.1"/>
    </source>
</evidence>
<dbReference type="RefSeq" id="XP_007409939.1">
    <property type="nucleotide sequence ID" value="XM_007409877.1"/>
</dbReference>
<feature type="non-terminal residue" evidence="1">
    <location>
        <position position="1"/>
    </location>
</feature>
<dbReference type="InParanoid" id="F4RKT9"/>
<evidence type="ECO:0000313" key="2">
    <source>
        <dbReference type="Proteomes" id="UP000001072"/>
    </source>
</evidence>
<reference evidence="2" key="1">
    <citation type="journal article" date="2011" name="Proc. Natl. Acad. Sci. U.S.A.">
        <title>Obligate biotrophy features unraveled by the genomic analysis of rust fungi.</title>
        <authorList>
            <person name="Duplessis S."/>
            <person name="Cuomo C.A."/>
            <person name="Lin Y.-C."/>
            <person name="Aerts A."/>
            <person name="Tisserant E."/>
            <person name="Veneault-Fourrey C."/>
            <person name="Joly D.L."/>
            <person name="Hacquard S."/>
            <person name="Amselem J."/>
            <person name="Cantarel B.L."/>
            <person name="Chiu R."/>
            <person name="Coutinho P.M."/>
            <person name="Feau N."/>
            <person name="Field M."/>
            <person name="Frey P."/>
            <person name="Gelhaye E."/>
            <person name="Goldberg J."/>
            <person name="Grabherr M.G."/>
            <person name="Kodira C.D."/>
            <person name="Kohler A."/>
            <person name="Kuees U."/>
            <person name="Lindquist E.A."/>
            <person name="Lucas S.M."/>
            <person name="Mago R."/>
            <person name="Mauceli E."/>
            <person name="Morin E."/>
            <person name="Murat C."/>
            <person name="Pangilinan J.L."/>
            <person name="Park R."/>
            <person name="Pearson M."/>
            <person name="Quesneville H."/>
            <person name="Rouhier N."/>
            <person name="Sakthikumar S."/>
            <person name="Salamov A.A."/>
            <person name="Schmutz J."/>
            <person name="Selles B."/>
            <person name="Shapiro H."/>
            <person name="Tanguay P."/>
            <person name="Tuskan G.A."/>
            <person name="Henrissat B."/>
            <person name="Van de Peer Y."/>
            <person name="Rouze P."/>
            <person name="Ellis J.G."/>
            <person name="Dodds P.N."/>
            <person name="Schein J.E."/>
            <person name="Zhong S."/>
            <person name="Hamelin R.C."/>
            <person name="Grigoriev I.V."/>
            <person name="Szabo L.J."/>
            <person name="Martin F."/>
        </authorList>
    </citation>
    <scope>NUCLEOTIDE SEQUENCE [LARGE SCALE GENOMIC DNA]</scope>
    <source>
        <strain evidence="2">98AG31 / pathotype 3-4-7</strain>
    </source>
</reference>
<sequence length="125" mass="15054">MYEANYQVWNKARKARDSKSFKKATIKAKGFYRQLLKMIGHQCLMDNTNQWNPAMWDWSTFEKRVPGKRFNQSVPYCQSISQFIKHIKLHQYIIKIHLHDNIIKIHYLKIQLTQIHDIKPNSSYT</sequence>
<dbReference type="KEGG" id="mlr:MELLADRAFT_71828"/>
<organism evidence="2">
    <name type="scientific">Melampsora larici-populina (strain 98AG31 / pathotype 3-4-7)</name>
    <name type="common">Poplar leaf rust fungus</name>
    <dbReference type="NCBI Taxonomy" id="747676"/>
    <lineage>
        <taxon>Eukaryota</taxon>
        <taxon>Fungi</taxon>
        <taxon>Dikarya</taxon>
        <taxon>Basidiomycota</taxon>
        <taxon>Pucciniomycotina</taxon>
        <taxon>Pucciniomycetes</taxon>
        <taxon>Pucciniales</taxon>
        <taxon>Melampsoraceae</taxon>
        <taxon>Melampsora</taxon>
    </lineage>
</organism>
<name>F4RKT9_MELLP</name>
<protein>
    <submittedName>
        <fullName evidence="1">Uncharacterized protein</fullName>
    </submittedName>
</protein>
<proteinExistence type="predicted"/>
<dbReference type="EMBL" id="GL883106">
    <property type="protein sequence ID" value="EGG06979.1"/>
    <property type="molecule type" value="Genomic_DNA"/>
</dbReference>